<dbReference type="OrthoDB" id="5933722at2"/>
<dbReference type="PANTHER" id="PTHR30572:SF18">
    <property type="entry name" value="ABC-TYPE MACROLIDE FAMILY EXPORT SYSTEM PERMEASE COMPONENT 2"/>
    <property type="match status" value="1"/>
</dbReference>
<feature type="transmembrane region" description="Helical" evidence="6">
    <location>
        <begin position="389"/>
        <end position="412"/>
    </location>
</feature>
<dbReference type="RefSeq" id="WP_119755372.1">
    <property type="nucleotide sequence ID" value="NZ_CP032382.1"/>
</dbReference>
<keyword evidence="3 6" id="KW-0812">Transmembrane</keyword>
<feature type="transmembrane region" description="Helical" evidence="6">
    <location>
        <begin position="21"/>
        <end position="43"/>
    </location>
</feature>
<dbReference type="PANTHER" id="PTHR30572">
    <property type="entry name" value="MEMBRANE COMPONENT OF TRANSPORTER-RELATED"/>
    <property type="match status" value="1"/>
</dbReference>
<feature type="transmembrane region" description="Helical" evidence="6">
    <location>
        <begin position="348"/>
        <end position="369"/>
    </location>
</feature>
<feature type="transmembrane region" description="Helical" evidence="6">
    <location>
        <begin position="292"/>
        <end position="314"/>
    </location>
</feature>
<dbReference type="EMBL" id="CP032382">
    <property type="protein sequence ID" value="AYB32113.1"/>
    <property type="molecule type" value="Genomic_DNA"/>
</dbReference>
<accession>A0A385SK28</accession>
<feature type="transmembrane region" description="Helical" evidence="6">
    <location>
        <begin position="432"/>
        <end position="456"/>
    </location>
</feature>
<evidence type="ECO:0000256" key="5">
    <source>
        <dbReference type="ARBA" id="ARBA00023136"/>
    </source>
</evidence>
<keyword evidence="5 6" id="KW-0472">Membrane</keyword>
<gene>
    <name evidence="9" type="ORF">D4L85_16725</name>
</gene>
<dbReference type="GO" id="GO:0022857">
    <property type="term" value="F:transmembrane transporter activity"/>
    <property type="evidence" value="ECO:0007669"/>
    <property type="project" value="TreeGrafter"/>
</dbReference>
<dbReference type="GO" id="GO:0005886">
    <property type="term" value="C:plasma membrane"/>
    <property type="evidence" value="ECO:0007669"/>
    <property type="project" value="UniProtKB-SubCell"/>
</dbReference>
<feature type="transmembrane region" description="Helical" evidence="6">
    <location>
        <begin position="680"/>
        <end position="704"/>
    </location>
</feature>
<protein>
    <submittedName>
        <fullName evidence="9">ABC transporter permease</fullName>
    </submittedName>
</protein>
<feature type="transmembrane region" description="Helical" evidence="6">
    <location>
        <begin position="763"/>
        <end position="785"/>
    </location>
</feature>
<evidence type="ECO:0000256" key="4">
    <source>
        <dbReference type="ARBA" id="ARBA00022989"/>
    </source>
</evidence>
<comment type="subcellular location">
    <subcellularLocation>
        <location evidence="1">Cell membrane</location>
        <topology evidence="1">Multi-pass membrane protein</topology>
    </subcellularLocation>
</comment>
<evidence type="ECO:0000313" key="10">
    <source>
        <dbReference type="Proteomes" id="UP000266183"/>
    </source>
</evidence>
<dbReference type="InterPro" id="IPR025857">
    <property type="entry name" value="MacB_PCD"/>
</dbReference>
<feature type="domain" description="ABC3 transporter permease C-terminal" evidence="7">
    <location>
        <begin position="682"/>
        <end position="791"/>
    </location>
</feature>
<evidence type="ECO:0000259" key="8">
    <source>
        <dbReference type="Pfam" id="PF12704"/>
    </source>
</evidence>
<keyword evidence="2" id="KW-1003">Cell membrane</keyword>
<evidence type="ECO:0000259" key="7">
    <source>
        <dbReference type="Pfam" id="PF02687"/>
    </source>
</evidence>
<evidence type="ECO:0000256" key="6">
    <source>
        <dbReference type="SAM" id="Phobius"/>
    </source>
</evidence>
<dbReference type="Pfam" id="PF12704">
    <property type="entry name" value="MacB_PCD"/>
    <property type="match status" value="2"/>
</dbReference>
<name>A0A385SK28_9BACT</name>
<evidence type="ECO:0000256" key="1">
    <source>
        <dbReference type="ARBA" id="ARBA00004651"/>
    </source>
</evidence>
<reference evidence="10" key="1">
    <citation type="submission" date="2018-09" db="EMBL/GenBank/DDBJ databases">
        <title>Chryseolinea sp. KIS68-18 isolated from soil.</title>
        <authorList>
            <person name="Weon H.-Y."/>
            <person name="Kwon S.-W."/>
            <person name="Lee S.A."/>
        </authorList>
    </citation>
    <scope>NUCLEOTIDE SEQUENCE [LARGE SCALE GENOMIC DNA]</scope>
    <source>
        <strain evidence="10">KIS68-18</strain>
    </source>
</reference>
<keyword evidence="10" id="KW-1185">Reference proteome</keyword>
<evidence type="ECO:0000313" key="9">
    <source>
        <dbReference type="EMBL" id="AYB32113.1"/>
    </source>
</evidence>
<feature type="domain" description="MacB-like periplasmic core" evidence="8">
    <location>
        <begin position="20"/>
        <end position="248"/>
    </location>
</feature>
<sequence length="802" mass="90110">MTLKPLTLAWRNLMRHKSFTFINLLGLSIGITCCLAITIFIRYETSFDTYHQKASRTYRVVENFKSAEQVEHWNTTAYPLAEALRNDFKEIPLVTQAAGPLHRLFKIEDEDGNVARYEDHALMVDPFYLQVFDFTWLAGNPETALTQPNSVVLTESIALKYFGTAMHEKQSVLGKHILLENKDELTVTGLIADAPHNTGLPYSVLIPYEFFKKNNPYFANNWSGNYQGTTFVTLEKGQSVQDLEQRIATWKKKYLKPEDDRRITYALQPITEAHNDVVYGAGPGSYTMPLKFIYAATGIAFFVLLIACVNFINLSTAQAANRAKEVGIRKVMGSSRFGLVAQFLRENFLLLAFTLVVSLAFTQMALGYINQTLAIIDLHLAMDTQTVLTALVIGAVVMALACFYPALVMSSYKPIEALKSKFSGGAEQGITFRRALIVFQFAIVQIFIIGTIVVAAQMKYFKTKDLGFTTESVVITYLHNREHDETLRDQWLANSAIADVSFASSSPLRSYHARYGTSFRLPHQLEEEGQEAEMKGADVRYLSFYNLTLLAGRNFTTVEDSLKEFIVNEKLIAGLHWTPDQAIGQHLTINEGEGTIVGVVKDFHNESLQDDITPCLLINWKPFLGVANIKIAKNQNMEATLAFIEKTWKARSPDGIYYYDFLDKTLARKYSLQHMVFQGFTAFALLAISIGCLGLYGLLSFMALRKTKEVGIRKVLGASVAQIVGLFSKEFITLLLVAFVIAAPLAAYFMNEWLHDFAYRISLSWWMFALGIGLTVIIMLLTIAYKSIKSALANPVEALRNE</sequence>
<evidence type="ECO:0000256" key="2">
    <source>
        <dbReference type="ARBA" id="ARBA00022475"/>
    </source>
</evidence>
<feature type="domain" description="MacB-like periplasmic core" evidence="8">
    <location>
        <begin position="496"/>
        <end position="611"/>
    </location>
</feature>
<feature type="transmembrane region" description="Helical" evidence="6">
    <location>
        <begin position="731"/>
        <end position="751"/>
    </location>
</feature>
<dbReference type="Proteomes" id="UP000266183">
    <property type="component" value="Chromosome"/>
</dbReference>
<organism evidence="9 10">
    <name type="scientific">Chryseolinea soli</name>
    <dbReference type="NCBI Taxonomy" id="2321403"/>
    <lineage>
        <taxon>Bacteria</taxon>
        <taxon>Pseudomonadati</taxon>
        <taxon>Bacteroidota</taxon>
        <taxon>Cytophagia</taxon>
        <taxon>Cytophagales</taxon>
        <taxon>Fulvivirgaceae</taxon>
        <taxon>Chryseolinea</taxon>
    </lineage>
</organism>
<feature type="domain" description="ABC3 transporter permease C-terminal" evidence="7">
    <location>
        <begin position="299"/>
        <end position="413"/>
    </location>
</feature>
<dbReference type="InterPro" id="IPR050250">
    <property type="entry name" value="Macrolide_Exporter_MacB"/>
</dbReference>
<dbReference type="Pfam" id="PF02687">
    <property type="entry name" value="FtsX"/>
    <property type="match status" value="2"/>
</dbReference>
<proteinExistence type="predicted"/>
<dbReference type="InterPro" id="IPR003838">
    <property type="entry name" value="ABC3_permease_C"/>
</dbReference>
<evidence type="ECO:0000256" key="3">
    <source>
        <dbReference type="ARBA" id="ARBA00022692"/>
    </source>
</evidence>
<dbReference type="KEGG" id="chk:D4L85_16725"/>
<keyword evidence="4 6" id="KW-1133">Transmembrane helix</keyword>
<dbReference type="AlphaFoldDB" id="A0A385SK28"/>